<dbReference type="Proteomes" id="UP001314681">
    <property type="component" value="Unassembled WGS sequence"/>
</dbReference>
<evidence type="ECO:0000313" key="2">
    <source>
        <dbReference type="EMBL" id="MBU9729192.1"/>
    </source>
</evidence>
<name>A0ABS6KF92_9FIRM</name>
<dbReference type="InterPro" id="IPR000719">
    <property type="entry name" value="Prot_kinase_dom"/>
</dbReference>
<gene>
    <name evidence="2" type="ORF">KTH90_24715</name>
</gene>
<protein>
    <recommendedName>
        <fullName evidence="1">Protein kinase domain-containing protein</fullName>
    </recommendedName>
</protein>
<comment type="caution">
    <text evidence="2">The sequence shown here is derived from an EMBL/GenBank/DDBJ whole genome shotgun (WGS) entry which is preliminary data.</text>
</comment>
<feature type="domain" description="Protein kinase" evidence="1">
    <location>
        <begin position="1"/>
        <end position="61"/>
    </location>
</feature>
<feature type="non-terminal residue" evidence="2">
    <location>
        <position position="61"/>
    </location>
</feature>
<organism evidence="2 3">
    <name type="scientific">Diplocloster modestus</name>
    <dbReference type="NCBI Taxonomy" id="2850322"/>
    <lineage>
        <taxon>Bacteria</taxon>
        <taxon>Bacillati</taxon>
        <taxon>Bacillota</taxon>
        <taxon>Clostridia</taxon>
        <taxon>Lachnospirales</taxon>
        <taxon>Lachnospiraceae</taxon>
        <taxon>Diplocloster</taxon>
    </lineage>
</organism>
<accession>A0ABS6KF92</accession>
<dbReference type="RefSeq" id="WP_238727628.1">
    <property type="nucleotide sequence ID" value="NZ_JAHQCX010000049.1"/>
</dbReference>
<proteinExistence type="predicted"/>
<dbReference type="PROSITE" id="PS50011">
    <property type="entry name" value="PROTEIN_KINASE_DOM"/>
    <property type="match status" value="1"/>
</dbReference>
<dbReference type="EMBL" id="JAHQCX010000049">
    <property type="protein sequence ID" value="MBU9729192.1"/>
    <property type="molecule type" value="Genomic_DNA"/>
</dbReference>
<keyword evidence="3" id="KW-1185">Reference proteome</keyword>
<evidence type="ECO:0000313" key="3">
    <source>
        <dbReference type="Proteomes" id="UP001314681"/>
    </source>
</evidence>
<evidence type="ECO:0000259" key="1">
    <source>
        <dbReference type="PROSITE" id="PS50011"/>
    </source>
</evidence>
<reference evidence="2 3" key="1">
    <citation type="submission" date="2021-06" db="EMBL/GenBank/DDBJ databases">
        <title>Description of novel taxa of the family Lachnospiraceae.</title>
        <authorList>
            <person name="Chaplin A.V."/>
            <person name="Sokolova S.R."/>
            <person name="Pikina A.P."/>
            <person name="Korzhanova M."/>
            <person name="Belova V."/>
            <person name="Korostin D."/>
            <person name="Efimov B.A."/>
        </authorList>
    </citation>
    <scope>NUCLEOTIDE SEQUENCE [LARGE SCALE GENOMIC DNA]</scope>
    <source>
        <strain evidence="2 3">ASD4241</strain>
    </source>
</reference>
<sequence length="61" mass="7140">MIAEIFHQFMVYRAALHRNLEPDEILKTKFTVSGEIKAWTFGEVVAFKIHAVDFRKKNIFG</sequence>